<keyword evidence="4" id="KW-1185">Reference proteome</keyword>
<dbReference type="AlphaFoldDB" id="A0A162U740"/>
<dbReference type="Proteomes" id="UP000077315">
    <property type="component" value="Unassembled WGS sequence"/>
</dbReference>
<evidence type="ECO:0000256" key="1">
    <source>
        <dbReference type="SAM" id="MobiDB-lite"/>
    </source>
</evidence>
<feature type="compositionally biased region" description="Basic and acidic residues" evidence="1">
    <location>
        <begin position="76"/>
        <end position="86"/>
    </location>
</feature>
<dbReference type="InParanoid" id="A0A162U740"/>
<dbReference type="OrthoDB" id="2287984at2759"/>
<keyword evidence="2" id="KW-0472">Membrane</keyword>
<dbReference type="VEuPathDB" id="FungiDB:PHYBLDRAFT_168402"/>
<feature type="region of interest" description="Disordered" evidence="1">
    <location>
        <begin position="73"/>
        <end position="113"/>
    </location>
</feature>
<organism evidence="3 4">
    <name type="scientific">Phycomyces blakesleeanus (strain ATCC 8743b / DSM 1359 / FGSC 10004 / NBRC 33097 / NRRL 1555)</name>
    <dbReference type="NCBI Taxonomy" id="763407"/>
    <lineage>
        <taxon>Eukaryota</taxon>
        <taxon>Fungi</taxon>
        <taxon>Fungi incertae sedis</taxon>
        <taxon>Mucoromycota</taxon>
        <taxon>Mucoromycotina</taxon>
        <taxon>Mucoromycetes</taxon>
        <taxon>Mucorales</taxon>
        <taxon>Phycomycetaceae</taxon>
        <taxon>Phycomyces</taxon>
    </lineage>
</organism>
<reference evidence="4" key="1">
    <citation type="submission" date="2015-06" db="EMBL/GenBank/DDBJ databases">
        <title>Expansion of signal transduction pathways in fungi by whole-genome duplication.</title>
        <authorList>
            <consortium name="DOE Joint Genome Institute"/>
            <person name="Corrochano L.M."/>
            <person name="Kuo A."/>
            <person name="Marcet-Houben M."/>
            <person name="Polaino S."/>
            <person name="Salamov A."/>
            <person name="Villalobos J.M."/>
            <person name="Alvarez M.I."/>
            <person name="Avalos J."/>
            <person name="Benito E.P."/>
            <person name="Benoit I."/>
            <person name="Burger G."/>
            <person name="Camino L.P."/>
            <person name="Canovas D."/>
            <person name="Cerda-Olmedo E."/>
            <person name="Cheng J.-F."/>
            <person name="Dominguez A."/>
            <person name="Elias M."/>
            <person name="Eslava A.P."/>
            <person name="Glaser F."/>
            <person name="Grimwood J."/>
            <person name="Gutierrez G."/>
            <person name="Heitman J."/>
            <person name="Henrissat B."/>
            <person name="Iturriaga E.A."/>
            <person name="Lang B.F."/>
            <person name="Lavin J.L."/>
            <person name="Lee S."/>
            <person name="Li W."/>
            <person name="Lindquist E."/>
            <person name="Lopez-Garcia S."/>
            <person name="Luque E.M."/>
            <person name="Marcos A.T."/>
            <person name="Martin J."/>
            <person name="McCluskey K."/>
            <person name="Medina H.R."/>
            <person name="Miralles-Duran A."/>
            <person name="Miyazaki A."/>
            <person name="Munoz-Torres E."/>
            <person name="Oguiza J.A."/>
            <person name="Ohm R."/>
            <person name="Olmedo M."/>
            <person name="Orejas M."/>
            <person name="Ortiz-Castellanos L."/>
            <person name="Pisabarro A.G."/>
            <person name="Rodriguez-Romero J."/>
            <person name="Ruiz-Herrera J."/>
            <person name="Ruiz-Vazquez R."/>
            <person name="Sanz C."/>
            <person name="Schackwitz W."/>
            <person name="Schmutz J."/>
            <person name="Shahriari M."/>
            <person name="Shelest E."/>
            <person name="Silva-Franco F."/>
            <person name="Soanes D."/>
            <person name="Syed K."/>
            <person name="Tagua V.G."/>
            <person name="Talbot N.J."/>
            <person name="Thon M."/>
            <person name="De vries R.P."/>
            <person name="Wiebenga A."/>
            <person name="Yadav J.S."/>
            <person name="Braun E.L."/>
            <person name="Baker S."/>
            <person name="Garre V."/>
            <person name="Horwitz B."/>
            <person name="Torres-Martinez S."/>
            <person name="Idnurm A."/>
            <person name="Herrera-Estrella A."/>
            <person name="Gabaldon T."/>
            <person name="Grigoriev I.V."/>
        </authorList>
    </citation>
    <scope>NUCLEOTIDE SEQUENCE [LARGE SCALE GENOMIC DNA]</scope>
    <source>
        <strain evidence="4">NRRL 1555(-)</strain>
    </source>
</reference>
<dbReference type="GeneID" id="28996770"/>
<proteinExistence type="predicted"/>
<dbReference type="EMBL" id="KV440980">
    <property type="protein sequence ID" value="OAD73992.1"/>
    <property type="molecule type" value="Genomic_DNA"/>
</dbReference>
<gene>
    <name evidence="3" type="ORF">PHYBLDRAFT_168402</name>
</gene>
<keyword evidence="2" id="KW-0812">Transmembrane</keyword>
<evidence type="ECO:0000313" key="3">
    <source>
        <dbReference type="EMBL" id="OAD73992.1"/>
    </source>
</evidence>
<sequence>MPFDIQEPLASYKGVSSENDASSYTRFAEPVSRLSRQSFRFIDERDDRLPLPPFESDHSGSVSLERYSLHDTAAPRIDKQDSEKGHPTLSTSYKTQPQDVENGVQNTKNPDSFINSVKRFPSKLFRKVSVAHHPTSLQRNHTAPTSTSAGHYKHTIYPIGLVPKYSHKQQECFNDKGEPCFHDCNDEIDNKYQIFSNASLTDKQCADRTGCTTTNNNVQLPLSNSHSFPDSITIAETPDYFQSSSPLCRSPTRKWISAILVVTLGSLIALAFVMIGLGKALGSNNTAIPQKAENQHTTSGLSKVVSGSEHTFSSLTVSSPSQIIKSTAHFTYSSKPQAD</sequence>
<evidence type="ECO:0000313" key="4">
    <source>
        <dbReference type="Proteomes" id="UP000077315"/>
    </source>
</evidence>
<feature type="compositionally biased region" description="Polar residues" evidence="1">
    <location>
        <begin position="14"/>
        <end position="25"/>
    </location>
</feature>
<evidence type="ECO:0000256" key="2">
    <source>
        <dbReference type="SAM" id="Phobius"/>
    </source>
</evidence>
<name>A0A162U740_PHYB8</name>
<accession>A0A162U740</accession>
<keyword evidence="2" id="KW-1133">Transmembrane helix</keyword>
<feature type="region of interest" description="Disordered" evidence="1">
    <location>
        <begin position="1"/>
        <end position="28"/>
    </location>
</feature>
<feature type="transmembrane region" description="Helical" evidence="2">
    <location>
        <begin position="255"/>
        <end position="277"/>
    </location>
</feature>
<dbReference type="RefSeq" id="XP_018292032.1">
    <property type="nucleotide sequence ID" value="XM_018435864.1"/>
</dbReference>
<feature type="compositionally biased region" description="Polar residues" evidence="1">
    <location>
        <begin position="88"/>
        <end position="113"/>
    </location>
</feature>
<protein>
    <submittedName>
        <fullName evidence="3">Uncharacterized protein</fullName>
    </submittedName>
</protein>